<protein>
    <submittedName>
        <fullName evidence="1">Uncharacterized protein</fullName>
    </submittedName>
</protein>
<dbReference type="Gene3D" id="1.10.10.10">
    <property type="entry name" value="Winged helix-like DNA-binding domain superfamily/Winged helix DNA-binding domain"/>
    <property type="match status" value="1"/>
</dbReference>
<organism evidence="1 2">
    <name type="scientific">Cnuibacter physcomitrellae</name>
    <dbReference type="NCBI Taxonomy" id="1619308"/>
    <lineage>
        <taxon>Bacteria</taxon>
        <taxon>Bacillati</taxon>
        <taxon>Actinomycetota</taxon>
        <taxon>Actinomycetes</taxon>
        <taxon>Micrococcales</taxon>
        <taxon>Microbacteriaceae</taxon>
        <taxon>Cnuibacter</taxon>
    </lineage>
</organism>
<dbReference type="KEGG" id="cphy:B5808_05720"/>
<keyword evidence="2" id="KW-1185">Reference proteome</keyword>
<dbReference type="InterPro" id="IPR016032">
    <property type="entry name" value="Sig_transdc_resp-reg_C-effctor"/>
</dbReference>
<dbReference type="GO" id="GO:0006355">
    <property type="term" value="P:regulation of DNA-templated transcription"/>
    <property type="evidence" value="ECO:0007669"/>
    <property type="project" value="InterPro"/>
</dbReference>
<dbReference type="SUPFAM" id="SSF46894">
    <property type="entry name" value="C-terminal effector domain of the bipartite response regulators"/>
    <property type="match status" value="1"/>
</dbReference>
<evidence type="ECO:0000313" key="2">
    <source>
        <dbReference type="Proteomes" id="UP000192775"/>
    </source>
</evidence>
<dbReference type="PROSITE" id="PS50043">
    <property type="entry name" value="HTH_LUXR_2"/>
    <property type="match status" value="1"/>
</dbReference>
<name>A0A1X9LJW0_9MICO</name>
<sequence length="585" mass="62682">MAGGSTRIRLRPVVGTERVWMGDDIDPRLEVEPGDALDASLRWVAHVDDPAHRRRLALRAVTTAVRTGGVHRLKPHSDLLTGLDDAILDLVDAADALHSGDRRGAEVLLDGVVGSALRLDAEAVVLAAQVAADATVQAASSASWADAVAGVDRTTRLLEGLDDLTEDSARSDGRSREDVLSGIRFDLRGVSALVEFHTSRAPSAPSAALEALTTALAPARSARMLGAVHGFALLAQGSVLDGRRELRGAASSLSAALPLLAPARPALARWARAELALVRARQGRWEEARILAEQLAEPSEVDAVPDHLVPAVRAVMAALGGRLGESLRLARSVPTSAPHPIPFIASTLASHALVAGSIGRNDWAALHDTLDDIEQQQHRTVFDETEWTALRALALWHLDRLDEYRALHALWARSAVADSAYCLVHSAILARIDGQTAETLRLTQLAVDALDRDYDPLGRTWVRIVAGTHVSLLGDPVEGLTHYEDARAELLTLGAEGFAALCTGIIRSTSDALAERSGDVLAALTDQQRRVAQLVAEGHTSAEIGGMLHLSRKTIDFHVANILVRLDLRTRREITRMLRAERPGG</sequence>
<gene>
    <name evidence="1" type="ORF">B5808_05720</name>
</gene>
<dbReference type="PROSITE" id="PS00622">
    <property type="entry name" value="HTH_LUXR_1"/>
    <property type="match status" value="1"/>
</dbReference>
<dbReference type="PRINTS" id="PR00038">
    <property type="entry name" value="HTHLUXR"/>
</dbReference>
<dbReference type="InterPro" id="IPR000792">
    <property type="entry name" value="Tscrpt_reg_LuxR_C"/>
</dbReference>
<dbReference type="AlphaFoldDB" id="A0A1X9LJW0"/>
<dbReference type="Proteomes" id="UP000192775">
    <property type="component" value="Chromosome"/>
</dbReference>
<dbReference type="STRING" id="1619308.B5808_05720"/>
<dbReference type="CDD" id="cd06170">
    <property type="entry name" value="LuxR_C_like"/>
    <property type="match status" value="1"/>
</dbReference>
<dbReference type="Pfam" id="PF00196">
    <property type="entry name" value="GerE"/>
    <property type="match status" value="1"/>
</dbReference>
<accession>A0A1X9LJW0</accession>
<reference evidence="1 2" key="1">
    <citation type="submission" date="2017-04" db="EMBL/GenBank/DDBJ databases">
        <authorList>
            <person name="Afonso C.L."/>
            <person name="Miller P.J."/>
            <person name="Scott M.A."/>
            <person name="Spackman E."/>
            <person name="Goraichik I."/>
            <person name="Dimitrov K.M."/>
            <person name="Suarez D.L."/>
            <person name="Swayne D.E."/>
        </authorList>
    </citation>
    <scope>NUCLEOTIDE SEQUENCE [LARGE SCALE GENOMIC DNA]</scope>
    <source>
        <strain evidence="2">XA(T)</strain>
    </source>
</reference>
<dbReference type="SMART" id="SM00421">
    <property type="entry name" value="HTH_LUXR"/>
    <property type="match status" value="1"/>
</dbReference>
<dbReference type="InterPro" id="IPR036388">
    <property type="entry name" value="WH-like_DNA-bd_sf"/>
</dbReference>
<dbReference type="GO" id="GO:0003677">
    <property type="term" value="F:DNA binding"/>
    <property type="evidence" value="ECO:0007669"/>
    <property type="project" value="InterPro"/>
</dbReference>
<proteinExistence type="predicted"/>
<dbReference type="EMBL" id="CP020715">
    <property type="protein sequence ID" value="ARJ04772.1"/>
    <property type="molecule type" value="Genomic_DNA"/>
</dbReference>
<evidence type="ECO:0000313" key="1">
    <source>
        <dbReference type="EMBL" id="ARJ04772.1"/>
    </source>
</evidence>